<name>A0A504JK65_9FLAO</name>
<dbReference type="SUPFAM" id="SSF52540">
    <property type="entry name" value="P-loop containing nucleoside triphosphate hydrolases"/>
    <property type="match status" value="1"/>
</dbReference>
<keyword evidence="2" id="KW-0547">Nucleotide-binding</keyword>
<dbReference type="InterPro" id="IPR038727">
    <property type="entry name" value="NadR/Ttd14_AAA_dom"/>
</dbReference>
<dbReference type="AlphaFoldDB" id="A0A504JK65"/>
<organism evidence="2 3">
    <name type="scientific">Aquimarina algicola</name>
    <dbReference type="NCBI Taxonomy" id="2589995"/>
    <lineage>
        <taxon>Bacteria</taxon>
        <taxon>Pseudomonadati</taxon>
        <taxon>Bacteroidota</taxon>
        <taxon>Flavobacteriia</taxon>
        <taxon>Flavobacteriales</taxon>
        <taxon>Flavobacteriaceae</taxon>
        <taxon>Aquimarina</taxon>
    </lineage>
</organism>
<dbReference type="OrthoDB" id="5638848at2"/>
<keyword evidence="2" id="KW-0067">ATP-binding</keyword>
<gene>
    <name evidence="2" type="ORF">FHK87_02905</name>
</gene>
<evidence type="ECO:0000313" key="2">
    <source>
        <dbReference type="EMBL" id="TPN89192.1"/>
    </source>
</evidence>
<dbReference type="EMBL" id="VFWZ01000001">
    <property type="protein sequence ID" value="TPN89192.1"/>
    <property type="molecule type" value="Genomic_DNA"/>
</dbReference>
<keyword evidence="3" id="KW-1185">Reference proteome</keyword>
<dbReference type="InterPro" id="IPR027417">
    <property type="entry name" value="P-loop_NTPase"/>
</dbReference>
<dbReference type="Proteomes" id="UP000315540">
    <property type="component" value="Unassembled WGS sequence"/>
</dbReference>
<dbReference type="Pfam" id="PF13521">
    <property type="entry name" value="AAA_28"/>
    <property type="match status" value="1"/>
</dbReference>
<evidence type="ECO:0000259" key="1">
    <source>
        <dbReference type="Pfam" id="PF13521"/>
    </source>
</evidence>
<dbReference type="GO" id="GO:0005524">
    <property type="term" value="F:ATP binding"/>
    <property type="evidence" value="ECO:0007669"/>
    <property type="project" value="UniProtKB-KW"/>
</dbReference>
<evidence type="ECO:0000313" key="3">
    <source>
        <dbReference type="Proteomes" id="UP000315540"/>
    </source>
</evidence>
<proteinExistence type="predicted"/>
<feature type="domain" description="NadR/Ttd14 AAA" evidence="1">
    <location>
        <begin position="5"/>
        <end position="175"/>
    </location>
</feature>
<dbReference type="Gene3D" id="3.40.50.300">
    <property type="entry name" value="P-loop containing nucleotide triphosphate hydrolases"/>
    <property type="match status" value="1"/>
</dbReference>
<dbReference type="RefSeq" id="WP_140589556.1">
    <property type="nucleotide sequence ID" value="NZ_VFWZ01000001.1"/>
</dbReference>
<protein>
    <submittedName>
        <fullName evidence="2">ATP-binding protein</fullName>
    </submittedName>
</protein>
<accession>A0A504JK65</accession>
<reference evidence="2 3" key="1">
    <citation type="submission" date="2019-06" db="EMBL/GenBank/DDBJ databases">
        <authorList>
            <person name="Meng X."/>
        </authorList>
    </citation>
    <scope>NUCLEOTIDE SEQUENCE [LARGE SCALE GENOMIC DNA]</scope>
    <source>
        <strain evidence="2 3">M625</strain>
    </source>
</reference>
<comment type="caution">
    <text evidence="2">The sequence shown here is derived from an EMBL/GenBank/DDBJ whole genome shotgun (WGS) entry which is preliminary data.</text>
</comment>
<sequence>MTKKRVVITGAPGTGKTSVIHKLEASGYFCFHEVIRTMTQELKKNNGSEIKSNPIVSTTDPHLFNSKILDARVQQFNDALTNENSILFYDRGIPDVLAYMNYFNQKDDHNFITQCKACEYDHIFILPPWKEIYTSDEERFETFEQAEDIHHHLFNIYTDLGYECINVPFGSVAQRTDFILQRVL</sequence>